<evidence type="ECO:0000256" key="1">
    <source>
        <dbReference type="SAM" id="MobiDB-lite"/>
    </source>
</evidence>
<proteinExistence type="predicted"/>
<sequence length="203" mass="22135">MNDSGRLLHGSNEVRVHPTNYNTVFGLKFVDDVDRKSLESLVDPVARFLQTEADTKLRDAKDMAKDILQFVRDNPTLLADVEKIVDIGGEKAVYNLLNAFLEYHETSQRIRRSAANFDQGGKMQEKPNLLEDNQVEDIVKKNPNDDQPADGKLNKKGVVDSKAAERKADAESDGAHRKGAVGANGGNLAVQPNAAVAGDAAKP</sequence>
<dbReference type="Proteomes" id="UP000281553">
    <property type="component" value="Unassembled WGS sequence"/>
</dbReference>
<gene>
    <name evidence="2" type="ORF">DILT_LOCUS11421</name>
</gene>
<reference evidence="2 3" key="1">
    <citation type="submission" date="2018-11" db="EMBL/GenBank/DDBJ databases">
        <authorList>
            <consortium name="Pathogen Informatics"/>
        </authorList>
    </citation>
    <scope>NUCLEOTIDE SEQUENCE [LARGE SCALE GENOMIC DNA]</scope>
</reference>
<dbReference type="AlphaFoldDB" id="A0A3P7LQT6"/>
<feature type="non-terminal residue" evidence="2">
    <location>
        <position position="203"/>
    </location>
</feature>
<dbReference type="OrthoDB" id="10575290at2759"/>
<evidence type="ECO:0000313" key="3">
    <source>
        <dbReference type="Proteomes" id="UP000281553"/>
    </source>
</evidence>
<feature type="compositionally biased region" description="Basic and acidic residues" evidence="1">
    <location>
        <begin position="157"/>
        <end position="176"/>
    </location>
</feature>
<accession>A0A3P7LQT6</accession>
<feature type="region of interest" description="Disordered" evidence="1">
    <location>
        <begin position="140"/>
        <end position="203"/>
    </location>
</feature>
<name>A0A3P7LQT6_DIBLA</name>
<keyword evidence="3" id="KW-1185">Reference proteome</keyword>
<protein>
    <submittedName>
        <fullName evidence="2">Uncharacterized protein</fullName>
    </submittedName>
</protein>
<dbReference type="EMBL" id="UYRU01063002">
    <property type="protein sequence ID" value="VDN15590.1"/>
    <property type="molecule type" value="Genomic_DNA"/>
</dbReference>
<evidence type="ECO:0000313" key="2">
    <source>
        <dbReference type="EMBL" id="VDN15590.1"/>
    </source>
</evidence>
<organism evidence="2 3">
    <name type="scientific">Dibothriocephalus latus</name>
    <name type="common">Fish tapeworm</name>
    <name type="synonym">Diphyllobothrium latum</name>
    <dbReference type="NCBI Taxonomy" id="60516"/>
    <lineage>
        <taxon>Eukaryota</taxon>
        <taxon>Metazoa</taxon>
        <taxon>Spiralia</taxon>
        <taxon>Lophotrochozoa</taxon>
        <taxon>Platyhelminthes</taxon>
        <taxon>Cestoda</taxon>
        <taxon>Eucestoda</taxon>
        <taxon>Diphyllobothriidea</taxon>
        <taxon>Diphyllobothriidae</taxon>
        <taxon>Dibothriocephalus</taxon>
    </lineage>
</organism>